<dbReference type="EMBL" id="SNRW01002209">
    <property type="protein sequence ID" value="KAA6393511.1"/>
    <property type="molecule type" value="Genomic_DNA"/>
</dbReference>
<evidence type="ECO:0000259" key="1">
    <source>
        <dbReference type="Pfam" id="PF03184"/>
    </source>
</evidence>
<comment type="caution">
    <text evidence="2">The sequence shown here is derived from an EMBL/GenBank/DDBJ whole genome shotgun (WGS) entry which is preliminary data.</text>
</comment>
<dbReference type="Proteomes" id="UP000324800">
    <property type="component" value="Unassembled WGS sequence"/>
</dbReference>
<gene>
    <name evidence="2" type="ORF">EZS28_010963</name>
</gene>
<evidence type="ECO:0000313" key="2">
    <source>
        <dbReference type="EMBL" id="KAA6393511.1"/>
    </source>
</evidence>
<accession>A0A5J4WF70</accession>
<dbReference type="GO" id="GO:0003676">
    <property type="term" value="F:nucleic acid binding"/>
    <property type="evidence" value="ECO:0007669"/>
    <property type="project" value="InterPro"/>
</dbReference>
<dbReference type="OrthoDB" id="8191755at2759"/>
<feature type="domain" description="DDE-1" evidence="1">
    <location>
        <begin position="18"/>
        <end position="151"/>
    </location>
</feature>
<proteinExistence type="predicted"/>
<evidence type="ECO:0000313" key="3">
    <source>
        <dbReference type="Proteomes" id="UP000324800"/>
    </source>
</evidence>
<dbReference type="InterPro" id="IPR004875">
    <property type="entry name" value="DDE_SF_endonuclease_dom"/>
</dbReference>
<sequence>MKDSTKFSLEATRHKNITMLLAIAADGEFLPVHFIFPSINVPKDVLFLASDKRILNVYPSGWMTCMLFTEIMLESIIPAMEKRRIEIGLTKKQHILLMLDSNQSKLNHAIWRRCKQANMDAITFKSHTTEICQACDCEVLRAFKKSIHASQHFRTYHNRRQVSERMGERTNGERYC</sequence>
<protein>
    <recommendedName>
        <fullName evidence="1">DDE-1 domain-containing protein</fullName>
    </recommendedName>
</protein>
<organism evidence="2 3">
    <name type="scientific">Streblomastix strix</name>
    <dbReference type="NCBI Taxonomy" id="222440"/>
    <lineage>
        <taxon>Eukaryota</taxon>
        <taxon>Metamonada</taxon>
        <taxon>Preaxostyla</taxon>
        <taxon>Oxymonadida</taxon>
        <taxon>Streblomastigidae</taxon>
        <taxon>Streblomastix</taxon>
    </lineage>
</organism>
<dbReference type="AlphaFoldDB" id="A0A5J4WF70"/>
<name>A0A5J4WF70_9EUKA</name>
<reference evidence="2 3" key="1">
    <citation type="submission" date="2019-03" db="EMBL/GenBank/DDBJ databases">
        <title>Single cell metagenomics reveals metabolic interactions within the superorganism composed of flagellate Streblomastix strix and complex community of Bacteroidetes bacteria on its surface.</title>
        <authorList>
            <person name="Treitli S.C."/>
            <person name="Kolisko M."/>
            <person name="Husnik F."/>
            <person name="Keeling P."/>
            <person name="Hampl V."/>
        </authorList>
    </citation>
    <scope>NUCLEOTIDE SEQUENCE [LARGE SCALE GENOMIC DNA]</scope>
    <source>
        <strain evidence="2">ST1C</strain>
    </source>
</reference>
<dbReference type="Pfam" id="PF03184">
    <property type="entry name" value="DDE_1"/>
    <property type="match status" value="1"/>
</dbReference>